<proteinExistence type="predicted"/>
<dbReference type="SMART" id="SM00166">
    <property type="entry name" value="UBX"/>
    <property type="match status" value="1"/>
</dbReference>
<dbReference type="Gene3D" id="3.40.30.10">
    <property type="entry name" value="Glutaredoxin"/>
    <property type="match status" value="1"/>
</dbReference>
<dbReference type="CDD" id="cd01767">
    <property type="entry name" value="UBX"/>
    <property type="match status" value="1"/>
</dbReference>
<evidence type="ECO:0000259" key="4">
    <source>
        <dbReference type="PROSITE" id="PS50033"/>
    </source>
</evidence>
<dbReference type="Proteomes" id="UP000504638">
    <property type="component" value="Unplaced"/>
</dbReference>
<dbReference type="GO" id="GO:0005783">
    <property type="term" value="C:endoplasmic reticulum"/>
    <property type="evidence" value="ECO:0007669"/>
    <property type="project" value="TreeGrafter"/>
</dbReference>
<reference evidence="7" key="3">
    <citation type="submission" date="2025-04" db="UniProtKB">
        <authorList>
            <consortium name="RefSeq"/>
        </authorList>
    </citation>
    <scope>IDENTIFICATION</scope>
    <source>
        <strain evidence="7">CBS 781.70</strain>
    </source>
</reference>
<organism evidence="5">
    <name type="scientific">Eremomyces bilateralis CBS 781.70</name>
    <dbReference type="NCBI Taxonomy" id="1392243"/>
    <lineage>
        <taxon>Eukaryota</taxon>
        <taxon>Fungi</taxon>
        <taxon>Dikarya</taxon>
        <taxon>Ascomycota</taxon>
        <taxon>Pezizomycotina</taxon>
        <taxon>Dothideomycetes</taxon>
        <taxon>Dothideomycetes incertae sedis</taxon>
        <taxon>Eremomycetales</taxon>
        <taxon>Eremomycetaceae</taxon>
        <taxon>Eremomyces</taxon>
    </lineage>
</organism>
<feature type="region of interest" description="Disordered" evidence="2">
    <location>
        <begin position="83"/>
        <end position="106"/>
    </location>
</feature>
<reference evidence="5 7" key="1">
    <citation type="submission" date="2020-01" db="EMBL/GenBank/DDBJ databases">
        <authorList>
            <consortium name="DOE Joint Genome Institute"/>
            <person name="Haridas S."/>
            <person name="Albert R."/>
            <person name="Binder M."/>
            <person name="Bloem J."/>
            <person name="Labutti K."/>
            <person name="Salamov A."/>
            <person name="Andreopoulos B."/>
            <person name="Baker S.E."/>
            <person name="Barry K."/>
            <person name="Bills G."/>
            <person name="Bluhm B.H."/>
            <person name="Cannon C."/>
            <person name="Castanera R."/>
            <person name="Culley D.E."/>
            <person name="Daum C."/>
            <person name="Ezra D."/>
            <person name="Gonzalez J.B."/>
            <person name="Henrissat B."/>
            <person name="Kuo A."/>
            <person name="Liang C."/>
            <person name="Lipzen A."/>
            <person name="Lutzoni F."/>
            <person name="Magnuson J."/>
            <person name="Mondo S."/>
            <person name="Nolan M."/>
            <person name="Ohm R."/>
            <person name="Pangilinan J."/>
            <person name="Park H.-J."/>
            <person name="Ramirez L."/>
            <person name="Alfaro M."/>
            <person name="Sun H."/>
            <person name="Tritt A."/>
            <person name="Yoshinaga Y."/>
            <person name="Zwiers L.-H."/>
            <person name="Turgeon B.G."/>
            <person name="Goodwin S.B."/>
            <person name="Spatafora J.W."/>
            <person name="Crous P.W."/>
            <person name="Grigoriev I.V."/>
        </authorList>
    </citation>
    <scope>NUCLEOTIDE SEQUENCE</scope>
    <source>
        <strain evidence="5 7">CBS 781.70</strain>
    </source>
</reference>
<dbReference type="SUPFAM" id="SSF54236">
    <property type="entry name" value="Ubiquitin-like"/>
    <property type="match status" value="1"/>
</dbReference>
<keyword evidence="1" id="KW-0175">Coiled coil</keyword>
<dbReference type="InterPro" id="IPR001012">
    <property type="entry name" value="UBX_dom"/>
</dbReference>
<dbReference type="SMART" id="SM00594">
    <property type="entry name" value="UAS"/>
    <property type="match status" value="1"/>
</dbReference>
<dbReference type="Gene3D" id="1.10.8.10">
    <property type="entry name" value="DNA helicase RuvA subunit, C-terminal domain"/>
    <property type="match status" value="1"/>
</dbReference>
<dbReference type="InterPro" id="IPR036249">
    <property type="entry name" value="Thioredoxin-like_sf"/>
</dbReference>
<dbReference type="PANTHER" id="PTHR23322">
    <property type="entry name" value="FAS-ASSOCIATED PROTEIN"/>
    <property type="match status" value="1"/>
</dbReference>
<dbReference type="RefSeq" id="XP_033533073.1">
    <property type="nucleotide sequence ID" value="XM_033677591.1"/>
</dbReference>
<dbReference type="InterPro" id="IPR006577">
    <property type="entry name" value="UAS"/>
</dbReference>
<evidence type="ECO:0000313" key="7">
    <source>
        <dbReference type="RefSeq" id="XP_033533073.1"/>
    </source>
</evidence>
<evidence type="ECO:0000313" key="5">
    <source>
        <dbReference type="EMBL" id="KAF1811442.1"/>
    </source>
</evidence>
<dbReference type="Gene3D" id="3.10.20.90">
    <property type="entry name" value="Phosphatidylinositol 3-kinase Catalytic Subunit, Chain A, domain 1"/>
    <property type="match status" value="1"/>
</dbReference>
<gene>
    <name evidence="5 7" type="ORF">P152DRAFT_437813</name>
</gene>
<reference evidence="7" key="2">
    <citation type="submission" date="2020-04" db="EMBL/GenBank/DDBJ databases">
        <authorList>
            <consortium name="NCBI Genome Project"/>
        </authorList>
    </citation>
    <scope>NUCLEOTIDE SEQUENCE</scope>
    <source>
        <strain evidence="7">CBS 781.70</strain>
    </source>
</reference>
<dbReference type="PANTHER" id="PTHR23322:SF1">
    <property type="entry name" value="FAS-ASSOCIATED FACTOR 2"/>
    <property type="match status" value="1"/>
</dbReference>
<feature type="region of interest" description="Disordered" evidence="2">
    <location>
        <begin position="337"/>
        <end position="362"/>
    </location>
</feature>
<keyword evidence="6" id="KW-1185">Reference proteome</keyword>
<keyword evidence="3" id="KW-0812">Transmembrane</keyword>
<dbReference type="SUPFAM" id="SSF46934">
    <property type="entry name" value="UBA-like"/>
    <property type="match status" value="1"/>
</dbReference>
<evidence type="ECO:0000256" key="2">
    <source>
        <dbReference type="SAM" id="MobiDB-lite"/>
    </source>
</evidence>
<dbReference type="EMBL" id="ML975161">
    <property type="protein sequence ID" value="KAF1811442.1"/>
    <property type="molecule type" value="Genomic_DNA"/>
</dbReference>
<keyword evidence="3" id="KW-1133">Transmembrane helix</keyword>
<dbReference type="InterPro" id="IPR050730">
    <property type="entry name" value="UBX_domain-protein"/>
</dbReference>
<accession>A0A6G1G0D5</accession>
<dbReference type="PROSITE" id="PS50033">
    <property type="entry name" value="UBX"/>
    <property type="match status" value="1"/>
</dbReference>
<sequence>MAPPVPNLDALTDIQRDALQQYRDVTNQDVEAAIPVLERSQWNVQFAISRFFDGEPASDPVADALAQPPQPSQRQETLMNGFSNTASSSRRSQFEPAPRVTAPSATNSNLPVPYVLGLIFGVLGLATTTIGRILRPIFGMFPFLPQFVARLSGRNPSHRSGSTTAGRRPLIGRDSAARVIREFEEEYGPHNLPFLETSYSTAFDTAKDDLKFLLVVLLSSEHDDTSSFVRNTLLSTRVVELFNSEKTSPSSMLLWLGNVQDPEAYQVSNALNATKLPFAALIAHTPSVSSTAMSVICRLAGPTPPDDFANKLHAAMAHHADALNGVRATRTAQQATRNIRAEQDSAYERSLAQDRERARVRREAEAAARREEEEARQRAEEERRNADRVQMWRKWRARRIHAEPEGMEGAVRVSLRMGDGERVVRRFSGEDRVEEMYAFVECFEVLTSGELERDEESELDETDLGEYKFGFQLVSPMPREVIRPDEKRTIAEVIGRSGNLIVEKMDEDEE</sequence>
<feature type="domain" description="UBX" evidence="4">
    <location>
        <begin position="406"/>
        <end position="493"/>
    </location>
</feature>
<dbReference type="Pfam" id="PF00789">
    <property type="entry name" value="UBX"/>
    <property type="match status" value="1"/>
</dbReference>
<name>A0A6G1G0D5_9PEZI</name>
<dbReference type="GO" id="GO:0036503">
    <property type="term" value="P:ERAD pathway"/>
    <property type="evidence" value="ECO:0007669"/>
    <property type="project" value="TreeGrafter"/>
</dbReference>
<protein>
    <recommendedName>
        <fullName evidence="4">UBX domain-containing protein</fullName>
    </recommendedName>
</protein>
<dbReference type="AlphaFoldDB" id="A0A6G1G0D5"/>
<dbReference type="OrthoDB" id="1026733at2759"/>
<dbReference type="InterPro" id="IPR009060">
    <property type="entry name" value="UBA-like_sf"/>
</dbReference>
<evidence type="ECO:0000313" key="6">
    <source>
        <dbReference type="Proteomes" id="UP000504638"/>
    </source>
</evidence>
<evidence type="ECO:0000256" key="3">
    <source>
        <dbReference type="SAM" id="Phobius"/>
    </source>
</evidence>
<evidence type="ECO:0000256" key="1">
    <source>
        <dbReference type="ARBA" id="ARBA00023054"/>
    </source>
</evidence>
<dbReference type="GO" id="GO:0043130">
    <property type="term" value="F:ubiquitin binding"/>
    <property type="evidence" value="ECO:0007669"/>
    <property type="project" value="TreeGrafter"/>
</dbReference>
<feature type="compositionally biased region" description="Basic and acidic residues" evidence="2">
    <location>
        <begin position="339"/>
        <end position="362"/>
    </location>
</feature>
<dbReference type="SUPFAM" id="SSF52833">
    <property type="entry name" value="Thioredoxin-like"/>
    <property type="match status" value="1"/>
</dbReference>
<dbReference type="Pfam" id="PF14555">
    <property type="entry name" value="UBA_4"/>
    <property type="match status" value="1"/>
</dbReference>
<dbReference type="InterPro" id="IPR029071">
    <property type="entry name" value="Ubiquitin-like_domsf"/>
</dbReference>
<keyword evidence="3" id="KW-0472">Membrane</keyword>
<feature type="transmembrane region" description="Helical" evidence="3">
    <location>
        <begin position="114"/>
        <end position="134"/>
    </location>
</feature>
<dbReference type="GeneID" id="54418161"/>